<organism evidence="1 2">
    <name type="scientific">Candidatus Nesciobacter abundans</name>
    <dbReference type="NCBI Taxonomy" id="2601668"/>
    <lineage>
        <taxon>Bacteria</taxon>
        <taxon>Pseudomonadati</taxon>
        <taxon>Pseudomonadota</taxon>
        <taxon>Alphaproteobacteria</taxon>
        <taxon>Holosporales</taxon>
        <taxon>Holosporaceae</taxon>
        <taxon>Candidatus Nesciobacter</taxon>
    </lineage>
</organism>
<reference evidence="1 2" key="1">
    <citation type="submission" date="2019-08" db="EMBL/GenBank/DDBJ databases">
        <title>Highly reduced genomes of protist endosymbionts show evolutionary convergence.</title>
        <authorList>
            <person name="George E."/>
            <person name="Husnik F."/>
            <person name="Tashyreva D."/>
            <person name="Prokopchuk G."/>
            <person name="Horak A."/>
            <person name="Kwong W.K."/>
            <person name="Lukes J."/>
            <person name="Keeling P.J."/>
        </authorList>
    </citation>
    <scope>NUCLEOTIDE SEQUENCE [LARGE SCALE GENOMIC DNA]</scope>
    <source>
        <strain evidence="1">1604HC</strain>
    </source>
</reference>
<evidence type="ECO:0000313" key="2">
    <source>
        <dbReference type="Proteomes" id="UP000324924"/>
    </source>
</evidence>
<keyword evidence="2" id="KW-1185">Reference proteome</keyword>
<dbReference type="AlphaFoldDB" id="A0A5C0UJR8"/>
<dbReference type="Gene3D" id="3.30.420.40">
    <property type="match status" value="1"/>
</dbReference>
<name>A0A5C0UJR8_9PROT</name>
<gene>
    <name evidence="1" type="ORF">FZC36_01215</name>
</gene>
<dbReference type="EMBL" id="CP043314">
    <property type="protein sequence ID" value="QEK39054.1"/>
    <property type="molecule type" value="Genomic_DNA"/>
</dbReference>
<dbReference type="KEGG" id="nabu:FZC36_01215"/>
<sequence>MKRILLIEIEELTVKGFLLDLQNKSILLEEKTDKSDFRNKKIQNKSSINIPHIMKDLEFVSNLERNNYIKFLKEITVLESCIRYLLKNLSDRVESLPESSVILMNGYIYSHDFLIKQNGKEEHKHKNDYIKRSMKNKMLSKNSFIFLIKSIKQKESTQKIRKFKCFCFSNEYKKYLEKILNMEGFDNLSIIPVSFLKFKDSTKDTIFNEFCFVNIYYEKTFLYFVENKEIVSIKVLDIGYELLDKNISKELSISIDSAINIRKKNKSIKFSKTNLEKYIKIKTQDYMDISVSKEDLRNKTIKSIGHIYDFIERFILDLKYNGTIFVKDEFSNEIKGIDSFLKERSFFCNLSSNKIKLHHIYFLINKMHEEYKKTRIMHKLRNWVNFRLKKIYDIIKIR</sequence>
<evidence type="ECO:0000313" key="1">
    <source>
        <dbReference type="EMBL" id="QEK39054.1"/>
    </source>
</evidence>
<proteinExistence type="predicted"/>
<accession>A0A5C0UJR8</accession>
<dbReference type="RefSeq" id="WP_148972177.1">
    <property type="nucleotide sequence ID" value="NZ_CP043314.1"/>
</dbReference>
<dbReference type="Proteomes" id="UP000324924">
    <property type="component" value="Chromosome"/>
</dbReference>
<protein>
    <submittedName>
        <fullName evidence="1">Uncharacterized protein</fullName>
    </submittedName>
</protein>